<accession>A0A8A1M577</accession>
<dbReference type="VEuPathDB" id="FungiDB:I7I51_05588"/>
<gene>
    <name evidence="1" type="ORF">I7I51_05588</name>
</gene>
<name>A0A8A1M577_AJECA</name>
<protein>
    <submittedName>
        <fullName evidence="1">Uncharacterized protein</fullName>
    </submittedName>
</protein>
<evidence type="ECO:0000313" key="1">
    <source>
        <dbReference type="EMBL" id="QSS60785.1"/>
    </source>
</evidence>
<reference evidence="1" key="1">
    <citation type="submission" date="2021-01" db="EMBL/GenBank/DDBJ databases">
        <title>Chromosome-level genome assembly of a human fungal pathogen reveals clustering of transcriptionally co-regulated genes.</title>
        <authorList>
            <person name="Voorhies M."/>
            <person name="Cohen S."/>
            <person name="Shea T.P."/>
            <person name="Petrus S."/>
            <person name="Munoz J.F."/>
            <person name="Poplawski S."/>
            <person name="Goldman W.E."/>
            <person name="Michael T."/>
            <person name="Cuomo C.A."/>
            <person name="Sil A."/>
            <person name="Beyhan S."/>
        </authorList>
    </citation>
    <scope>NUCLEOTIDE SEQUENCE</scope>
    <source>
        <strain evidence="1">WU24</strain>
    </source>
</reference>
<dbReference type="EMBL" id="CP069110">
    <property type="protein sequence ID" value="QSS60785.1"/>
    <property type="molecule type" value="Genomic_DNA"/>
</dbReference>
<dbReference type="AlphaFoldDB" id="A0A8A1M577"/>
<dbReference type="Proteomes" id="UP000663671">
    <property type="component" value="Chromosome 4"/>
</dbReference>
<sequence length="101" mass="11005">MWISDFILSQRFVFGSACWWLNQPSLGPYPFLNMGPGAASRFLAIFGISALQHHENLSLVRTILFAALSEMLVMDSGSNVGSHTSIVSKLGGMADLTMLVK</sequence>
<feature type="non-terminal residue" evidence="1">
    <location>
        <position position="101"/>
    </location>
</feature>
<evidence type="ECO:0000313" key="2">
    <source>
        <dbReference type="Proteomes" id="UP000663671"/>
    </source>
</evidence>
<organism evidence="1 2">
    <name type="scientific">Ajellomyces capsulatus</name>
    <name type="common">Darling's disease fungus</name>
    <name type="synonym">Histoplasma capsulatum</name>
    <dbReference type="NCBI Taxonomy" id="5037"/>
    <lineage>
        <taxon>Eukaryota</taxon>
        <taxon>Fungi</taxon>
        <taxon>Dikarya</taxon>
        <taxon>Ascomycota</taxon>
        <taxon>Pezizomycotina</taxon>
        <taxon>Eurotiomycetes</taxon>
        <taxon>Eurotiomycetidae</taxon>
        <taxon>Onygenales</taxon>
        <taxon>Ajellomycetaceae</taxon>
        <taxon>Histoplasma</taxon>
    </lineage>
</organism>
<proteinExistence type="predicted"/>